<sequence>MEILDRYVEEAAELATSSLLNDSGGLTIQVQTLPDGTQEETLTTDFVSREVTRGFAVAFRQLYEPGESASFLKAYNAVARQARPQWGDDENWQALAQWRAAHGKLRAKPLKVLSSEKLFPDRGAIGVPGDGPPYPEEIISTYNYGDLIHWGSKRQELSALGRTEFDSAWNQLRFLEAVGGLSHLYIGFGGVVANILAED</sequence>
<name>A0A7W7MGD0_9ACTN</name>
<dbReference type="Proteomes" id="UP000590511">
    <property type="component" value="Unassembled WGS sequence"/>
</dbReference>
<evidence type="ECO:0000313" key="2">
    <source>
        <dbReference type="Proteomes" id="UP000590511"/>
    </source>
</evidence>
<dbReference type="RefSeq" id="WP_188121603.1">
    <property type="nucleotide sequence ID" value="NZ_BOMP01000040.1"/>
</dbReference>
<dbReference type="AlphaFoldDB" id="A0A7W7MGD0"/>
<reference evidence="1 2" key="1">
    <citation type="submission" date="2020-08" db="EMBL/GenBank/DDBJ databases">
        <title>Sequencing the genomes of 1000 actinobacteria strains.</title>
        <authorList>
            <person name="Klenk H.-P."/>
        </authorList>
    </citation>
    <scope>NUCLEOTIDE SEQUENCE [LARGE SCALE GENOMIC DNA]</scope>
    <source>
        <strain evidence="1 2">DSM 43150</strain>
    </source>
</reference>
<dbReference type="EMBL" id="JACHNC010000001">
    <property type="protein sequence ID" value="MBB4749254.1"/>
    <property type="molecule type" value="Genomic_DNA"/>
</dbReference>
<proteinExistence type="predicted"/>
<gene>
    <name evidence="1" type="ORF">BJ964_003415</name>
</gene>
<protein>
    <submittedName>
        <fullName evidence="1">Uncharacterized protein</fullName>
    </submittedName>
</protein>
<organism evidence="1 2">
    <name type="scientific">Actinoplanes lobatus</name>
    <dbReference type="NCBI Taxonomy" id="113568"/>
    <lineage>
        <taxon>Bacteria</taxon>
        <taxon>Bacillati</taxon>
        <taxon>Actinomycetota</taxon>
        <taxon>Actinomycetes</taxon>
        <taxon>Micromonosporales</taxon>
        <taxon>Micromonosporaceae</taxon>
        <taxon>Actinoplanes</taxon>
    </lineage>
</organism>
<comment type="caution">
    <text evidence="1">The sequence shown here is derived from an EMBL/GenBank/DDBJ whole genome shotgun (WGS) entry which is preliminary data.</text>
</comment>
<evidence type="ECO:0000313" key="1">
    <source>
        <dbReference type="EMBL" id="MBB4749254.1"/>
    </source>
</evidence>
<accession>A0A7W7MGD0</accession>